<dbReference type="Proteomes" id="UP000218327">
    <property type="component" value="Unassembled WGS sequence"/>
</dbReference>
<feature type="compositionally biased region" description="Low complexity" evidence="1">
    <location>
        <begin position="151"/>
        <end position="160"/>
    </location>
</feature>
<dbReference type="EMBL" id="NVVJ01000034">
    <property type="protein sequence ID" value="PCJ23778.1"/>
    <property type="molecule type" value="Genomic_DNA"/>
</dbReference>
<evidence type="ECO:0000313" key="3">
    <source>
        <dbReference type="EMBL" id="PCJ23778.1"/>
    </source>
</evidence>
<keyword evidence="2" id="KW-0472">Membrane</keyword>
<gene>
    <name evidence="3" type="ORF">COA96_10985</name>
</gene>
<evidence type="ECO:0000313" key="4">
    <source>
        <dbReference type="Proteomes" id="UP000218327"/>
    </source>
</evidence>
<comment type="caution">
    <text evidence="3">The sequence shown here is derived from an EMBL/GenBank/DDBJ whole genome shotgun (WGS) entry which is preliminary data.</text>
</comment>
<feature type="compositionally biased region" description="Polar residues" evidence="1">
    <location>
        <begin position="169"/>
        <end position="184"/>
    </location>
</feature>
<dbReference type="Gene3D" id="1.25.40.10">
    <property type="entry name" value="Tetratricopeptide repeat domain"/>
    <property type="match status" value="1"/>
</dbReference>
<protein>
    <submittedName>
        <fullName evidence="3">Uncharacterized protein</fullName>
    </submittedName>
</protein>
<sequence>MSLVNNMLRDLDQRRKDGESSGATVKLTPAVEYHHGSKKNVLPIILAGLIVVVVALGYYWTQMNQTESVQQLDVRLPVLAEQPLSFPEEIAEPVNNSVTESRVEQLAVNELSNTSQEAFTNTRNEEVVSIEPASVNVAQQIDSSAHRQEESISSISSREQPSLLADSSLARSENPESIKNSDAMTNEQLDTIAVQGALRLIANGQTVGAYAKLDDYIANNRFAHQSRETYVKLLISQGEIQQAYGLTEEGLNLAPNHAGFKKVKARILISNGQISDAVELLMTRAPEVSLDLEYHDILATAQLTSRDYQGALISYTGLVRQDQSQGKWWYGFAASQEQLGNTQAASQAYLRAMQLPNLSANLRGRSLERLRVLGQ</sequence>
<dbReference type="InterPro" id="IPR011990">
    <property type="entry name" value="TPR-like_helical_dom_sf"/>
</dbReference>
<keyword evidence="2" id="KW-1133">Transmembrane helix</keyword>
<organism evidence="3 4">
    <name type="scientific">SAR86 cluster bacterium</name>
    <dbReference type="NCBI Taxonomy" id="2030880"/>
    <lineage>
        <taxon>Bacteria</taxon>
        <taxon>Pseudomonadati</taxon>
        <taxon>Pseudomonadota</taxon>
        <taxon>Gammaproteobacteria</taxon>
        <taxon>SAR86 cluster</taxon>
    </lineage>
</organism>
<dbReference type="SUPFAM" id="SSF48452">
    <property type="entry name" value="TPR-like"/>
    <property type="match status" value="1"/>
</dbReference>
<proteinExistence type="predicted"/>
<feature type="region of interest" description="Disordered" evidence="1">
    <location>
        <begin position="141"/>
        <end position="184"/>
    </location>
</feature>
<dbReference type="Pfam" id="PF14559">
    <property type="entry name" value="TPR_19"/>
    <property type="match status" value="1"/>
</dbReference>
<keyword evidence="2" id="KW-0812">Transmembrane</keyword>
<accession>A0A2A5AYA8</accession>
<feature type="transmembrane region" description="Helical" evidence="2">
    <location>
        <begin position="41"/>
        <end position="60"/>
    </location>
</feature>
<name>A0A2A5AYA8_9GAMM</name>
<dbReference type="AlphaFoldDB" id="A0A2A5AYA8"/>
<evidence type="ECO:0000256" key="1">
    <source>
        <dbReference type="SAM" id="MobiDB-lite"/>
    </source>
</evidence>
<evidence type="ECO:0000256" key="2">
    <source>
        <dbReference type="SAM" id="Phobius"/>
    </source>
</evidence>
<reference evidence="4" key="1">
    <citation type="submission" date="2017-08" db="EMBL/GenBank/DDBJ databases">
        <title>A dynamic microbial community with high functional redundancy inhabits the cold, oxic subseafloor aquifer.</title>
        <authorList>
            <person name="Tully B.J."/>
            <person name="Wheat C.G."/>
            <person name="Glazer B.T."/>
            <person name="Huber J.A."/>
        </authorList>
    </citation>
    <scope>NUCLEOTIDE SEQUENCE [LARGE SCALE GENOMIC DNA]</scope>
</reference>